<sequence>MKKQWFKGLALLPLFVAGGCFASDISSYVVGGKPVKPSEDYSWMASVRNTTQDTSHFCGGSVVNENWVLTAAHCVVQPQASGKYGVVPPNQLAVMVGSLTTEVTELAHLYPVTHVVVYPKYSPDPEVKVTIESDGSTSIEVLSLALDNDIALLRIKGRFPSDAISPVTLATSDTASEIQNLLDEQWDDTIRPENVLVSGWGSTNKDGTDIAETLMAAKLSFLPTTECFNRLELGNDTHYILDSPANQTKVCALPPDLVFDQDGNSQGYGPDACKGDSGGPLLAKGADGRWVQIGVVSGGPLGSPLCGAYLRPGFYARVGTYYDWIAQTVGTIPDTPVSTPDFIGDADSDGSSKDDEVNKDCNPNVEGISPNNCALESSGGGGTVHILGLACLLGLVYFRRRYQ</sequence>
<keyword evidence="2" id="KW-0720">Serine protease</keyword>
<feature type="chain" id="PRO_5045563478" evidence="4">
    <location>
        <begin position="23"/>
        <end position="403"/>
    </location>
</feature>
<proteinExistence type="predicted"/>
<protein>
    <submittedName>
        <fullName evidence="6">Serine protease</fullName>
    </submittedName>
</protein>
<dbReference type="GO" id="GO:0008233">
    <property type="term" value="F:peptidase activity"/>
    <property type="evidence" value="ECO:0007669"/>
    <property type="project" value="UniProtKB-KW"/>
</dbReference>
<comment type="caution">
    <text evidence="6">The sequence shown here is derived from an EMBL/GenBank/DDBJ whole genome shotgun (WGS) entry which is preliminary data.</text>
</comment>
<dbReference type="SMART" id="SM00020">
    <property type="entry name" value="Tryp_SPc"/>
    <property type="match status" value="1"/>
</dbReference>
<keyword evidence="2" id="KW-0378">Hydrolase</keyword>
<keyword evidence="3" id="KW-0472">Membrane</keyword>
<evidence type="ECO:0000256" key="2">
    <source>
        <dbReference type="RuleBase" id="RU363034"/>
    </source>
</evidence>
<dbReference type="SUPFAM" id="SSF50494">
    <property type="entry name" value="Trypsin-like serine proteases"/>
    <property type="match status" value="1"/>
</dbReference>
<keyword evidence="3" id="KW-1133">Transmembrane helix</keyword>
<evidence type="ECO:0000256" key="3">
    <source>
        <dbReference type="SAM" id="Phobius"/>
    </source>
</evidence>
<reference evidence="6 7" key="1">
    <citation type="submission" date="2022-07" db="EMBL/GenBank/DDBJ databases">
        <title>Photobacterium pectinilyticum sp. nov., a marine bacterium isolated from surface seawater of Qingdao offshore.</title>
        <authorList>
            <person name="Wang X."/>
        </authorList>
    </citation>
    <scope>NUCLEOTIDE SEQUENCE [LARGE SCALE GENOMIC DNA]</scope>
    <source>
        <strain evidence="6 7">ZSDE20</strain>
    </source>
</reference>
<feature type="domain" description="Peptidase S1" evidence="5">
    <location>
        <begin position="29"/>
        <end position="330"/>
    </location>
</feature>
<feature type="transmembrane region" description="Helical" evidence="3">
    <location>
        <begin position="379"/>
        <end position="398"/>
    </location>
</feature>
<dbReference type="InterPro" id="IPR001254">
    <property type="entry name" value="Trypsin_dom"/>
</dbReference>
<keyword evidence="3" id="KW-0812">Transmembrane</keyword>
<dbReference type="PRINTS" id="PR00722">
    <property type="entry name" value="CHYMOTRYPSIN"/>
</dbReference>
<dbReference type="PROSITE" id="PS51257">
    <property type="entry name" value="PROKAR_LIPOPROTEIN"/>
    <property type="match status" value="1"/>
</dbReference>
<evidence type="ECO:0000313" key="6">
    <source>
        <dbReference type="EMBL" id="MCQ1059153.1"/>
    </source>
</evidence>
<dbReference type="InterPro" id="IPR033116">
    <property type="entry name" value="TRYPSIN_SER"/>
</dbReference>
<dbReference type="EMBL" id="JANEYT010000030">
    <property type="protein sequence ID" value="MCQ1059153.1"/>
    <property type="molecule type" value="Genomic_DNA"/>
</dbReference>
<feature type="signal peptide" evidence="4">
    <location>
        <begin position="1"/>
        <end position="22"/>
    </location>
</feature>
<keyword evidence="4" id="KW-0732">Signal</keyword>
<evidence type="ECO:0000256" key="4">
    <source>
        <dbReference type="SAM" id="SignalP"/>
    </source>
</evidence>
<dbReference type="PROSITE" id="PS50240">
    <property type="entry name" value="TRYPSIN_DOM"/>
    <property type="match status" value="1"/>
</dbReference>
<gene>
    <name evidence="6" type="ORF">NHN17_13930</name>
</gene>
<keyword evidence="1" id="KW-1015">Disulfide bond</keyword>
<dbReference type="InterPro" id="IPR043504">
    <property type="entry name" value="Peptidase_S1_PA_chymotrypsin"/>
</dbReference>
<dbReference type="Proteomes" id="UP001524460">
    <property type="component" value="Unassembled WGS sequence"/>
</dbReference>
<dbReference type="InterPro" id="IPR051487">
    <property type="entry name" value="Ser/Thr_Proteases_Immune/Dev"/>
</dbReference>
<dbReference type="Gene3D" id="2.40.10.10">
    <property type="entry name" value="Trypsin-like serine proteases"/>
    <property type="match status" value="1"/>
</dbReference>
<dbReference type="InterPro" id="IPR001314">
    <property type="entry name" value="Peptidase_S1A"/>
</dbReference>
<dbReference type="GO" id="GO:0006508">
    <property type="term" value="P:proteolysis"/>
    <property type="evidence" value="ECO:0007669"/>
    <property type="project" value="UniProtKB-KW"/>
</dbReference>
<evidence type="ECO:0000256" key="1">
    <source>
        <dbReference type="ARBA" id="ARBA00023157"/>
    </source>
</evidence>
<dbReference type="CDD" id="cd00190">
    <property type="entry name" value="Tryp_SPc"/>
    <property type="match status" value="1"/>
</dbReference>
<evidence type="ECO:0000259" key="5">
    <source>
        <dbReference type="PROSITE" id="PS50240"/>
    </source>
</evidence>
<dbReference type="RefSeq" id="WP_255043186.1">
    <property type="nucleotide sequence ID" value="NZ_JANEYT010000030.1"/>
</dbReference>
<accession>A0ABT1N337</accession>
<dbReference type="InterPro" id="IPR018114">
    <property type="entry name" value="TRYPSIN_HIS"/>
</dbReference>
<keyword evidence="2 6" id="KW-0645">Protease</keyword>
<evidence type="ECO:0000313" key="7">
    <source>
        <dbReference type="Proteomes" id="UP001524460"/>
    </source>
</evidence>
<dbReference type="PROSITE" id="PS00135">
    <property type="entry name" value="TRYPSIN_SER"/>
    <property type="match status" value="1"/>
</dbReference>
<organism evidence="6 7">
    <name type="scientific">Photobacterium pectinilyticum</name>
    <dbReference type="NCBI Taxonomy" id="2906793"/>
    <lineage>
        <taxon>Bacteria</taxon>
        <taxon>Pseudomonadati</taxon>
        <taxon>Pseudomonadota</taxon>
        <taxon>Gammaproteobacteria</taxon>
        <taxon>Vibrionales</taxon>
        <taxon>Vibrionaceae</taxon>
        <taxon>Photobacterium</taxon>
    </lineage>
</organism>
<dbReference type="Pfam" id="PF00089">
    <property type="entry name" value="Trypsin"/>
    <property type="match status" value="1"/>
</dbReference>
<dbReference type="InterPro" id="IPR009003">
    <property type="entry name" value="Peptidase_S1_PA"/>
</dbReference>
<keyword evidence="7" id="KW-1185">Reference proteome</keyword>
<name>A0ABT1N337_9GAMM</name>
<dbReference type="PANTHER" id="PTHR24256">
    <property type="entry name" value="TRYPTASE-RELATED"/>
    <property type="match status" value="1"/>
</dbReference>
<dbReference type="PROSITE" id="PS00134">
    <property type="entry name" value="TRYPSIN_HIS"/>
    <property type="match status" value="1"/>
</dbReference>